<proteinExistence type="predicted"/>
<keyword evidence="3" id="KW-1185">Reference proteome</keyword>
<dbReference type="InterPro" id="IPR012337">
    <property type="entry name" value="RNaseH-like_sf"/>
</dbReference>
<dbReference type="GO" id="GO:0004523">
    <property type="term" value="F:RNA-DNA hybrid ribonuclease activity"/>
    <property type="evidence" value="ECO:0007669"/>
    <property type="project" value="InterPro"/>
</dbReference>
<comment type="caution">
    <text evidence="2">The sequence shown here is derived from an EMBL/GenBank/DDBJ whole genome shotgun (WGS) entry which is preliminary data.</text>
</comment>
<name>S8E610_9LAMI</name>
<dbReference type="OrthoDB" id="914111at2759"/>
<dbReference type="Pfam" id="PF13456">
    <property type="entry name" value="RVT_3"/>
    <property type="match status" value="1"/>
</dbReference>
<dbReference type="PANTHER" id="PTHR47074:SF48">
    <property type="entry name" value="POLYNUCLEOTIDYL TRANSFERASE, RIBONUCLEASE H-LIKE SUPERFAMILY PROTEIN"/>
    <property type="match status" value="1"/>
</dbReference>
<dbReference type="PANTHER" id="PTHR47074">
    <property type="entry name" value="BNAC02G40300D PROTEIN"/>
    <property type="match status" value="1"/>
</dbReference>
<dbReference type="GO" id="GO:0003676">
    <property type="term" value="F:nucleic acid binding"/>
    <property type="evidence" value="ECO:0007669"/>
    <property type="project" value="InterPro"/>
</dbReference>
<sequence length="242" mass="27337">MCGSRSETWWHLFVDCDFATAVWRLGNLPYSLFTQVEDSPCSWLTRCMKLCTQNQFRAVLISLWMIWLHRNEISADSRRNSTAATQRWQTPSPGWFKLNFDSGSLRAGTGFGGLIRDANGVCHGWFTDCSSVRLDPEQGEYIAARKVLELAISLGCTRVILEGDCLNLIQAVQGVDSMLDSSIGLLLRDLQLLLSSFQEYRVQHIPRNGNAAAHALAKKGIGTNMVLTYRHFHGSYWRYPLT</sequence>
<dbReference type="Gene3D" id="3.30.420.10">
    <property type="entry name" value="Ribonuclease H-like superfamily/Ribonuclease H"/>
    <property type="match status" value="1"/>
</dbReference>
<reference evidence="2 3" key="1">
    <citation type="journal article" date="2013" name="BMC Genomics">
        <title>The miniature genome of a carnivorous plant Genlisea aurea contains a low number of genes and short non-coding sequences.</title>
        <authorList>
            <person name="Leushkin E.V."/>
            <person name="Sutormin R.A."/>
            <person name="Nabieva E.R."/>
            <person name="Penin A.A."/>
            <person name="Kondrashov A.S."/>
            <person name="Logacheva M.D."/>
        </authorList>
    </citation>
    <scope>NUCLEOTIDE SEQUENCE [LARGE SCALE GENOMIC DNA]</scope>
</reference>
<evidence type="ECO:0000313" key="2">
    <source>
        <dbReference type="EMBL" id="EPS67822.1"/>
    </source>
</evidence>
<dbReference type="Proteomes" id="UP000015453">
    <property type="component" value="Unassembled WGS sequence"/>
</dbReference>
<dbReference type="SUPFAM" id="SSF53098">
    <property type="entry name" value="Ribonuclease H-like"/>
    <property type="match status" value="1"/>
</dbReference>
<accession>S8E610</accession>
<dbReference type="InterPro" id="IPR052929">
    <property type="entry name" value="RNase_H-like_EbsB-rel"/>
</dbReference>
<protein>
    <recommendedName>
        <fullName evidence="1">RNase H type-1 domain-containing protein</fullName>
    </recommendedName>
</protein>
<feature type="domain" description="RNase H type-1" evidence="1">
    <location>
        <begin position="107"/>
        <end position="219"/>
    </location>
</feature>
<dbReference type="EMBL" id="AUSU01002909">
    <property type="protein sequence ID" value="EPS67822.1"/>
    <property type="molecule type" value="Genomic_DNA"/>
</dbReference>
<evidence type="ECO:0000259" key="1">
    <source>
        <dbReference type="Pfam" id="PF13456"/>
    </source>
</evidence>
<dbReference type="CDD" id="cd06222">
    <property type="entry name" value="RNase_H_like"/>
    <property type="match status" value="1"/>
</dbReference>
<evidence type="ECO:0000313" key="3">
    <source>
        <dbReference type="Proteomes" id="UP000015453"/>
    </source>
</evidence>
<dbReference type="InterPro" id="IPR036397">
    <property type="entry name" value="RNaseH_sf"/>
</dbReference>
<dbReference type="AlphaFoldDB" id="S8E610"/>
<gene>
    <name evidence="2" type="ORF">M569_06956</name>
</gene>
<dbReference type="InterPro" id="IPR044730">
    <property type="entry name" value="RNase_H-like_dom_plant"/>
</dbReference>
<dbReference type="InterPro" id="IPR002156">
    <property type="entry name" value="RNaseH_domain"/>
</dbReference>
<organism evidence="2 3">
    <name type="scientific">Genlisea aurea</name>
    <dbReference type="NCBI Taxonomy" id="192259"/>
    <lineage>
        <taxon>Eukaryota</taxon>
        <taxon>Viridiplantae</taxon>
        <taxon>Streptophyta</taxon>
        <taxon>Embryophyta</taxon>
        <taxon>Tracheophyta</taxon>
        <taxon>Spermatophyta</taxon>
        <taxon>Magnoliopsida</taxon>
        <taxon>eudicotyledons</taxon>
        <taxon>Gunneridae</taxon>
        <taxon>Pentapetalae</taxon>
        <taxon>asterids</taxon>
        <taxon>lamiids</taxon>
        <taxon>Lamiales</taxon>
        <taxon>Lentibulariaceae</taxon>
        <taxon>Genlisea</taxon>
    </lineage>
</organism>